<accession>A0AAN9UEC6</accession>
<dbReference type="Gene3D" id="1.10.10.10">
    <property type="entry name" value="Winged helix-like DNA-binding domain superfamily/Winged helix DNA-binding domain"/>
    <property type="match status" value="1"/>
</dbReference>
<sequence>MKILLDHEIIETIPSEGDISIHELAEKTGAELLILERFSRFLIAAGVLSSPGPGKVAHTAESRTFLDPQAQFCFSHMFNFFLVPAMEWSEYFDTNGLAEPKNATRTPFGSASGHPDTSFYEDFTTMSGRAASINSSVEGALWYMPVLGVYDFSWVAEYAAQSQKGNVSSSRPLIVDVGGHTGKALAAILEDNPRIPAQRCILQDRADSLGMAMNGGVSNGVQRVAINFLEEQPTKVIQELITLQEALIYYLRRILSDWPDEGCTRILQNLRKACAADSRILVSEHLLPDQPSLDAATGDIWMMNFGGKWRSESMFRDLASRSGLHITSILRDKSSDSVVIEMVPV</sequence>
<dbReference type="PANTHER" id="PTHR43712:SF11">
    <property type="entry name" value="O-METHYLTRANSFERASE (AFU_ORTHOLOGUE AFUA_2G17820)-RELATED"/>
    <property type="match status" value="1"/>
</dbReference>
<dbReference type="SUPFAM" id="SSF46785">
    <property type="entry name" value="Winged helix' DNA-binding domain"/>
    <property type="match status" value="1"/>
</dbReference>
<dbReference type="Gene3D" id="3.40.50.150">
    <property type="entry name" value="Vaccinia Virus protein VP39"/>
    <property type="match status" value="1"/>
</dbReference>
<gene>
    <name evidence="5" type="ORF">SLS62_009362</name>
</gene>
<dbReference type="InterPro" id="IPR001077">
    <property type="entry name" value="COMT_C"/>
</dbReference>
<evidence type="ECO:0000313" key="5">
    <source>
        <dbReference type="EMBL" id="KAK7746565.1"/>
    </source>
</evidence>
<evidence type="ECO:0000313" key="6">
    <source>
        <dbReference type="Proteomes" id="UP001320420"/>
    </source>
</evidence>
<dbReference type="GO" id="GO:0032259">
    <property type="term" value="P:methylation"/>
    <property type="evidence" value="ECO:0007669"/>
    <property type="project" value="UniProtKB-KW"/>
</dbReference>
<evidence type="ECO:0000256" key="3">
    <source>
        <dbReference type="ARBA" id="ARBA00022691"/>
    </source>
</evidence>
<dbReference type="SUPFAM" id="SSF53335">
    <property type="entry name" value="S-adenosyl-L-methionine-dependent methyltransferases"/>
    <property type="match status" value="1"/>
</dbReference>
<dbReference type="InterPro" id="IPR016461">
    <property type="entry name" value="COMT-like"/>
</dbReference>
<keyword evidence="2" id="KW-0808">Transferase</keyword>
<dbReference type="InterPro" id="IPR036388">
    <property type="entry name" value="WH-like_DNA-bd_sf"/>
</dbReference>
<dbReference type="InterPro" id="IPR029063">
    <property type="entry name" value="SAM-dependent_MTases_sf"/>
</dbReference>
<comment type="caution">
    <text evidence="5">The sequence shown here is derived from an EMBL/GenBank/DDBJ whole genome shotgun (WGS) entry which is preliminary data.</text>
</comment>
<keyword evidence="3" id="KW-0949">S-adenosyl-L-methionine</keyword>
<dbReference type="PROSITE" id="PS51683">
    <property type="entry name" value="SAM_OMT_II"/>
    <property type="match status" value="1"/>
</dbReference>
<reference evidence="5 6" key="1">
    <citation type="submission" date="2024-02" db="EMBL/GenBank/DDBJ databases">
        <title>De novo assembly and annotation of 12 fungi associated with fruit tree decline syndrome in Ontario, Canada.</title>
        <authorList>
            <person name="Sulman M."/>
            <person name="Ellouze W."/>
            <person name="Ilyukhin E."/>
        </authorList>
    </citation>
    <scope>NUCLEOTIDE SEQUENCE [LARGE SCALE GENOMIC DNA]</scope>
    <source>
        <strain evidence="5 6">M11/M66-122</strain>
    </source>
</reference>
<dbReference type="AlphaFoldDB" id="A0AAN9UEC6"/>
<keyword evidence="6" id="KW-1185">Reference proteome</keyword>
<dbReference type="Proteomes" id="UP001320420">
    <property type="component" value="Unassembled WGS sequence"/>
</dbReference>
<dbReference type="GO" id="GO:0008171">
    <property type="term" value="F:O-methyltransferase activity"/>
    <property type="evidence" value="ECO:0007669"/>
    <property type="project" value="InterPro"/>
</dbReference>
<dbReference type="InterPro" id="IPR036390">
    <property type="entry name" value="WH_DNA-bd_sf"/>
</dbReference>
<organism evidence="5 6">
    <name type="scientific">Diatrype stigma</name>
    <dbReference type="NCBI Taxonomy" id="117547"/>
    <lineage>
        <taxon>Eukaryota</taxon>
        <taxon>Fungi</taxon>
        <taxon>Dikarya</taxon>
        <taxon>Ascomycota</taxon>
        <taxon>Pezizomycotina</taxon>
        <taxon>Sordariomycetes</taxon>
        <taxon>Xylariomycetidae</taxon>
        <taxon>Xylariales</taxon>
        <taxon>Diatrypaceae</taxon>
        <taxon>Diatrype</taxon>
    </lineage>
</organism>
<evidence type="ECO:0000256" key="2">
    <source>
        <dbReference type="ARBA" id="ARBA00022679"/>
    </source>
</evidence>
<dbReference type="Pfam" id="PF00891">
    <property type="entry name" value="Methyltransf_2"/>
    <property type="match status" value="1"/>
</dbReference>
<protein>
    <recommendedName>
        <fullName evidence="4">O-methyltransferase C-terminal domain-containing protein</fullName>
    </recommendedName>
</protein>
<keyword evidence="1" id="KW-0489">Methyltransferase</keyword>
<evidence type="ECO:0000256" key="1">
    <source>
        <dbReference type="ARBA" id="ARBA00022603"/>
    </source>
</evidence>
<proteinExistence type="predicted"/>
<dbReference type="EMBL" id="JAKJXP020000097">
    <property type="protein sequence ID" value="KAK7746565.1"/>
    <property type="molecule type" value="Genomic_DNA"/>
</dbReference>
<feature type="domain" description="O-methyltransferase C-terminal" evidence="4">
    <location>
        <begin position="172"/>
        <end position="323"/>
    </location>
</feature>
<evidence type="ECO:0000259" key="4">
    <source>
        <dbReference type="Pfam" id="PF00891"/>
    </source>
</evidence>
<name>A0AAN9UEC6_9PEZI</name>
<dbReference type="PANTHER" id="PTHR43712">
    <property type="entry name" value="PUTATIVE (AFU_ORTHOLOGUE AFUA_4G14580)-RELATED"/>
    <property type="match status" value="1"/>
</dbReference>